<accession>A0A0F8ZZ13</accession>
<gene>
    <name evidence="1" type="ORF">LCGC14_2911860</name>
</gene>
<evidence type="ECO:0000313" key="1">
    <source>
        <dbReference type="EMBL" id="KKK71644.1"/>
    </source>
</evidence>
<comment type="caution">
    <text evidence="1">The sequence shown here is derived from an EMBL/GenBank/DDBJ whole genome shotgun (WGS) entry which is preliminary data.</text>
</comment>
<name>A0A0F8ZZ13_9ZZZZ</name>
<feature type="non-terminal residue" evidence="1">
    <location>
        <position position="1"/>
    </location>
</feature>
<dbReference type="EMBL" id="LAZR01057640">
    <property type="protein sequence ID" value="KKK71644.1"/>
    <property type="molecule type" value="Genomic_DNA"/>
</dbReference>
<dbReference type="AlphaFoldDB" id="A0A0F8ZZ13"/>
<organism evidence="1">
    <name type="scientific">marine sediment metagenome</name>
    <dbReference type="NCBI Taxonomy" id="412755"/>
    <lineage>
        <taxon>unclassified sequences</taxon>
        <taxon>metagenomes</taxon>
        <taxon>ecological metagenomes</taxon>
    </lineage>
</organism>
<proteinExistence type="predicted"/>
<sequence>SKSSDSSVIPKIKESSKDVSELVLDLSDLPEDYKIIVKGPRTKSDISESGLNLGWKEGYRIAFATGEGTIFDVTTISQAVSKYPIENISLVLDISYEEEGYIIEELPNPYIGDKSIASKLTEEDFGIGIYSIQFTKKDIYMSFETRGNYELLEELAKKAETKI</sequence>
<reference evidence="1" key="1">
    <citation type="journal article" date="2015" name="Nature">
        <title>Complex archaea that bridge the gap between prokaryotes and eukaryotes.</title>
        <authorList>
            <person name="Spang A."/>
            <person name="Saw J.H."/>
            <person name="Jorgensen S.L."/>
            <person name="Zaremba-Niedzwiedzka K."/>
            <person name="Martijn J."/>
            <person name="Lind A.E."/>
            <person name="van Eijk R."/>
            <person name="Schleper C."/>
            <person name="Guy L."/>
            <person name="Ettema T.J."/>
        </authorList>
    </citation>
    <scope>NUCLEOTIDE SEQUENCE</scope>
</reference>
<protein>
    <submittedName>
        <fullName evidence="1">Uncharacterized protein</fullName>
    </submittedName>
</protein>